<feature type="repeat" description="Lumazine-binding" evidence="11">
    <location>
        <begin position="97"/>
        <end position="193"/>
    </location>
</feature>
<dbReference type="PIRSF" id="PIRSF000498">
    <property type="entry name" value="Riboflavin_syn_A"/>
    <property type="match status" value="1"/>
</dbReference>
<dbReference type="GO" id="GO:0009231">
    <property type="term" value="P:riboflavin biosynthetic process"/>
    <property type="evidence" value="ECO:0007669"/>
    <property type="project" value="UniProtKB-KW"/>
</dbReference>
<feature type="repeat" description="Lumazine-binding" evidence="11">
    <location>
        <begin position="1"/>
        <end position="96"/>
    </location>
</feature>
<dbReference type="Gene3D" id="2.40.30.20">
    <property type="match status" value="2"/>
</dbReference>
<evidence type="ECO:0000313" key="13">
    <source>
        <dbReference type="EMBL" id="QPJ65465.1"/>
    </source>
</evidence>
<evidence type="ECO:0000256" key="11">
    <source>
        <dbReference type="PROSITE-ProRule" id="PRU00524"/>
    </source>
</evidence>
<dbReference type="FunFam" id="2.40.30.20:FF:000003">
    <property type="entry name" value="Riboflavin synthase, alpha subunit"/>
    <property type="match status" value="1"/>
</dbReference>
<evidence type="ECO:0000256" key="8">
    <source>
        <dbReference type="ARBA" id="ARBA00022679"/>
    </source>
</evidence>
<dbReference type="InterPro" id="IPR001783">
    <property type="entry name" value="Lumazine-bd"/>
</dbReference>
<dbReference type="GO" id="GO:0004746">
    <property type="term" value="F:riboflavin synthase activity"/>
    <property type="evidence" value="ECO:0007669"/>
    <property type="project" value="UniProtKB-UniRule"/>
</dbReference>
<dbReference type="InterPro" id="IPR023366">
    <property type="entry name" value="ATP_synth_asu-like_sf"/>
</dbReference>
<accession>A0A7T0G3J1</accession>
<dbReference type="Pfam" id="PF00677">
    <property type="entry name" value="Lum_binding"/>
    <property type="match status" value="2"/>
</dbReference>
<gene>
    <name evidence="13" type="ORF">G3M78_08705</name>
</gene>
<dbReference type="AlphaFoldDB" id="A0A7T0G3J1"/>
<dbReference type="FunFam" id="2.40.30.20:FF:000004">
    <property type="entry name" value="Riboflavin synthase, alpha subunit"/>
    <property type="match status" value="1"/>
</dbReference>
<evidence type="ECO:0000256" key="9">
    <source>
        <dbReference type="ARBA" id="ARBA00022737"/>
    </source>
</evidence>
<dbReference type="InterPro" id="IPR017938">
    <property type="entry name" value="Riboflavin_synthase-like_b-brl"/>
</dbReference>
<dbReference type="NCBIfam" id="TIGR00187">
    <property type="entry name" value="ribE"/>
    <property type="match status" value="1"/>
</dbReference>
<keyword evidence="8 13" id="KW-0808">Transferase</keyword>
<evidence type="ECO:0000256" key="3">
    <source>
        <dbReference type="ARBA" id="ARBA00004887"/>
    </source>
</evidence>
<comment type="catalytic activity">
    <reaction evidence="1">
        <text>2 6,7-dimethyl-8-(1-D-ribityl)lumazine + H(+) = 5-amino-6-(D-ribitylamino)uracil + riboflavin</text>
        <dbReference type="Rhea" id="RHEA:20772"/>
        <dbReference type="ChEBI" id="CHEBI:15378"/>
        <dbReference type="ChEBI" id="CHEBI:15934"/>
        <dbReference type="ChEBI" id="CHEBI:57986"/>
        <dbReference type="ChEBI" id="CHEBI:58201"/>
        <dbReference type="EC" id="2.5.1.9"/>
    </reaction>
</comment>
<evidence type="ECO:0000256" key="1">
    <source>
        <dbReference type="ARBA" id="ARBA00000968"/>
    </source>
</evidence>
<dbReference type="PROSITE" id="PS51177">
    <property type="entry name" value="LUMAZINE_BIND"/>
    <property type="match status" value="2"/>
</dbReference>
<keyword evidence="7" id="KW-0686">Riboflavin biosynthesis</keyword>
<protein>
    <recommendedName>
        <fullName evidence="6 10">Riboflavin synthase</fullName>
        <ecNumber evidence="5 10">2.5.1.9</ecNumber>
    </recommendedName>
</protein>
<proteinExistence type="predicted"/>
<evidence type="ECO:0000256" key="2">
    <source>
        <dbReference type="ARBA" id="ARBA00002803"/>
    </source>
</evidence>
<dbReference type="PANTHER" id="PTHR21098">
    <property type="entry name" value="RIBOFLAVIN SYNTHASE ALPHA CHAIN"/>
    <property type="match status" value="1"/>
</dbReference>
<dbReference type="EC" id="2.5.1.9" evidence="5 10"/>
<evidence type="ECO:0000256" key="10">
    <source>
        <dbReference type="NCBIfam" id="TIGR00187"/>
    </source>
</evidence>
<evidence type="ECO:0000313" key="14">
    <source>
        <dbReference type="Proteomes" id="UP000594464"/>
    </source>
</evidence>
<organism evidence="13 14">
    <name type="scientific">Candidatus Nitrohelix vancouverensis</name>
    <dbReference type="NCBI Taxonomy" id="2705534"/>
    <lineage>
        <taxon>Bacteria</taxon>
        <taxon>Pseudomonadati</taxon>
        <taxon>Nitrospinota/Tectimicrobiota group</taxon>
        <taxon>Nitrospinota</taxon>
        <taxon>Nitrospinia</taxon>
        <taxon>Nitrospinales</taxon>
        <taxon>Nitrospinaceae</taxon>
        <taxon>Candidatus Nitrohelix</taxon>
    </lineage>
</organism>
<dbReference type="InterPro" id="IPR026017">
    <property type="entry name" value="Lumazine-bd_dom"/>
</dbReference>
<feature type="domain" description="Lumazine-binding" evidence="12">
    <location>
        <begin position="97"/>
        <end position="193"/>
    </location>
</feature>
<reference evidence="14" key="1">
    <citation type="submission" date="2020-02" db="EMBL/GenBank/DDBJ databases">
        <title>Genomic and physiological characterization of two novel Nitrospinaceae genera.</title>
        <authorList>
            <person name="Mueller A.J."/>
            <person name="Jung M.-Y."/>
            <person name="Strachan C.R."/>
            <person name="Herbold C.W."/>
            <person name="Kirkegaard R.H."/>
            <person name="Daims H."/>
        </authorList>
    </citation>
    <scope>NUCLEOTIDE SEQUENCE [LARGE SCALE GENOMIC DNA]</scope>
</reference>
<feature type="domain" description="Lumazine-binding" evidence="12">
    <location>
        <begin position="1"/>
        <end position="96"/>
    </location>
</feature>
<name>A0A7T0G3J1_9BACT</name>
<evidence type="ECO:0000256" key="7">
    <source>
        <dbReference type="ARBA" id="ARBA00022619"/>
    </source>
</evidence>
<dbReference type="Proteomes" id="UP000594464">
    <property type="component" value="Chromosome"/>
</dbReference>
<dbReference type="CDD" id="cd00402">
    <property type="entry name" value="Riboflavin_synthase_like"/>
    <property type="match status" value="1"/>
</dbReference>
<dbReference type="EMBL" id="CP048620">
    <property type="protein sequence ID" value="QPJ65465.1"/>
    <property type="molecule type" value="Genomic_DNA"/>
</dbReference>
<dbReference type="KEGG" id="nva:G3M78_08705"/>
<dbReference type="NCBIfam" id="NF006767">
    <property type="entry name" value="PRK09289.1"/>
    <property type="match status" value="1"/>
</dbReference>
<dbReference type="SUPFAM" id="SSF63380">
    <property type="entry name" value="Riboflavin synthase domain-like"/>
    <property type="match status" value="2"/>
</dbReference>
<sequence length="216" mass="23822">MFNGIIQYLGEIDRLSLRSDSAELIVRASKEFAPYELGESIAVNGVCLTVRSFTDQTFVADLSGETLKRTAFNAARAGHSVNLERAMTPSQTISGHFVTGHVDQTAVIKTIQRNTGEVIFAFEHPEDLSRFVVEKGSIAVDGISLTVVDCEPGRFSVSIIPFTLEHTNLGKRRIGDRVNIECDMIGKYVIKACETILGQTDTKNDALSRLLKRRET</sequence>
<dbReference type="PANTHER" id="PTHR21098:SF0">
    <property type="entry name" value="RIBOFLAVIN SYNTHASE"/>
    <property type="match status" value="1"/>
</dbReference>
<keyword evidence="9" id="KW-0677">Repeat</keyword>
<evidence type="ECO:0000259" key="12">
    <source>
        <dbReference type="PROSITE" id="PS51177"/>
    </source>
</evidence>
<comment type="subunit">
    <text evidence="4">Homotrimer.</text>
</comment>
<evidence type="ECO:0000256" key="6">
    <source>
        <dbReference type="ARBA" id="ARBA00013950"/>
    </source>
</evidence>
<comment type="pathway">
    <text evidence="3">Cofactor biosynthesis; riboflavin biosynthesis; riboflavin from 2-hydroxy-3-oxobutyl phosphate and 5-amino-6-(D-ribitylamino)uracil: step 2/2.</text>
</comment>
<comment type="function">
    <text evidence="2">Catalyzes the dismutation of two molecules of 6,7-dimethyl-8-ribityllumazine, resulting in the formation of riboflavin and 5-amino-6-(D-ribitylamino)uracil.</text>
</comment>
<evidence type="ECO:0000256" key="5">
    <source>
        <dbReference type="ARBA" id="ARBA00012827"/>
    </source>
</evidence>
<evidence type="ECO:0000256" key="4">
    <source>
        <dbReference type="ARBA" id="ARBA00011233"/>
    </source>
</evidence>